<comment type="caution">
    <text evidence="3">The sequence shown here is derived from an EMBL/GenBank/DDBJ whole genome shotgun (WGS) entry which is preliminary data.</text>
</comment>
<organism evidence="3 4">
    <name type="scientific">Aureimonas fodinaquatilis</name>
    <dbReference type="NCBI Taxonomy" id="2565783"/>
    <lineage>
        <taxon>Bacteria</taxon>
        <taxon>Pseudomonadati</taxon>
        <taxon>Pseudomonadota</taxon>
        <taxon>Alphaproteobacteria</taxon>
        <taxon>Hyphomicrobiales</taxon>
        <taxon>Aurantimonadaceae</taxon>
        <taxon>Aureimonas</taxon>
    </lineage>
</organism>
<accession>A0A5B0DTV3</accession>
<dbReference type="SUPFAM" id="SSF53223">
    <property type="entry name" value="Aminoacid dehydrogenase-like, N-terminal domain"/>
    <property type="match status" value="1"/>
</dbReference>
<dbReference type="InterPro" id="IPR015259">
    <property type="entry name" value="Methyl-teptahyd_DH_N"/>
</dbReference>
<dbReference type="RefSeq" id="WP_149301567.1">
    <property type="nucleotide sequence ID" value="NZ_VTWH01000005.1"/>
</dbReference>
<dbReference type="GO" id="GO:0016491">
    <property type="term" value="F:oxidoreductase activity"/>
    <property type="evidence" value="ECO:0007669"/>
    <property type="project" value="UniProtKB-KW"/>
</dbReference>
<dbReference type="AlphaFoldDB" id="A0A5B0DTV3"/>
<feature type="domain" description="Methylene-tetrahydromethanopterin dehydrogenase N-terminal" evidence="2">
    <location>
        <begin position="18"/>
        <end position="98"/>
    </location>
</feature>
<dbReference type="Pfam" id="PF09176">
    <property type="entry name" value="Mpt_N"/>
    <property type="match status" value="1"/>
</dbReference>
<dbReference type="EMBL" id="VTWH01000005">
    <property type="protein sequence ID" value="KAA0968619.1"/>
    <property type="molecule type" value="Genomic_DNA"/>
</dbReference>
<reference evidence="3 4" key="1">
    <citation type="submission" date="2019-08" db="EMBL/GenBank/DDBJ databases">
        <title>Aureimonas fodiniaquatilis sp. nov., isolated from a coal mine wastewater.</title>
        <authorList>
            <person name="Kim W."/>
        </authorList>
    </citation>
    <scope>NUCLEOTIDE SEQUENCE [LARGE SCALE GENOMIC DNA]</scope>
    <source>
        <strain evidence="3 4">CAU 1482</strain>
    </source>
</reference>
<dbReference type="OrthoDB" id="7929761at2"/>
<sequence>MSEKKILHMLTPHRHISPFDVNMAADAGFEVIIPYEQVELADVEDLVQDAIFSRPPKWGVSTSLFIGGNDAVLALDMMDAARKAMVPPFAINVFADPSGSFTTAAAMVACVEKQLKTQTGRTLDQARIAVFGATGVVGYCSAVIAALEGARVTLAGHDGVTRVAGRAEEMRQRFKADVHAASAANADEKSAILKDADIVLTAAKAGIRVLSAAELASAPDLLVAADVNAVPPSGIEGVEATDDGKELPGTKAVGIGALAIGNIKYKTESGLFRRMIKTDKPLVLDFRDAFAFARGIVGQK</sequence>
<name>A0A5B0DTV3_9HYPH</name>
<dbReference type="InterPro" id="IPR036291">
    <property type="entry name" value="NAD(P)-bd_dom_sf"/>
</dbReference>
<dbReference type="Gene3D" id="3.40.50.720">
    <property type="entry name" value="NAD(P)-binding Rossmann-like Domain"/>
    <property type="match status" value="1"/>
</dbReference>
<dbReference type="Proteomes" id="UP000324738">
    <property type="component" value="Unassembled WGS sequence"/>
</dbReference>
<evidence type="ECO:0000313" key="4">
    <source>
        <dbReference type="Proteomes" id="UP000324738"/>
    </source>
</evidence>
<dbReference type="InterPro" id="IPR037089">
    <property type="entry name" value="Methyl-teptahyd_DH_N_sf"/>
</dbReference>
<evidence type="ECO:0000313" key="3">
    <source>
        <dbReference type="EMBL" id="KAA0968619.1"/>
    </source>
</evidence>
<keyword evidence="1" id="KW-0560">Oxidoreductase</keyword>
<evidence type="ECO:0000256" key="1">
    <source>
        <dbReference type="ARBA" id="ARBA00023002"/>
    </source>
</evidence>
<dbReference type="SUPFAM" id="SSF51735">
    <property type="entry name" value="NAD(P)-binding Rossmann-fold domains"/>
    <property type="match status" value="1"/>
</dbReference>
<protein>
    <submittedName>
        <fullName evidence="3">Methylenetetrahydromethanopterin dehydrogenase</fullName>
    </submittedName>
</protein>
<proteinExistence type="predicted"/>
<dbReference type="InterPro" id="IPR046346">
    <property type="entry name" value="Aminoacid_DH-like_N_sf"/>
</dbReference>
<dbReference type="Gene3D" id="3.40.50.10280">
    <property type="entry name" value="Methylene-tetrahydromethanopterin dehydrogenase, N-terminal domain"/>
    <property type="match status" value="1"/>
</dbReference>
<gene>
    <name evidence="3" type="ORF">FPY71_17230</name>
</gene>
<keyword evidence="4" id="KW-1185">Reference proteome</keyword>
<evidence type="ECO:0000259" key="2">
    <source>
        <dbReference type="Pfam" id="PF09176"/>
    </source>
</evidence>